<dbReference type="AlphaFoldDB" id="A0AAV3YZT8"/>
<gene>
    <name evidence="1" type="ORF">PoB_001431200</name>
</gene>
<evidence type="ECO:0000313" key="1">
    <source>
        <dbReference type="EMBL" id="GFN87806.1"/>
    </source>
</evidence>
<sequence length="105" mass="11504">MNQFRPISLLGVEGKILSVITSRLTKHLILAMEVILRAAEARANPADLGGEVTGSVLHHPRVSVGLTPMTLTSDVVGQLTTAKCHSFGYHRHNVHFFTIKTCMTR</sequence>
<dbReference type="EMBL" id="BLXT01001799">
    <property type="protein sequence ID" value="GFN87806.1"/>
    <property type="molecule type" value="Genomic_DNA"/>
</dbReference>
<organism evidence="1 2">
    <name type="scientific">Plakobranchus ocellatus</name>
    <dbReference type="NCBI Taxonomy" id="259542"/>
    <lineage>
        <taxon>Eukaryota</taxon>
        <taxon>Metazoa</taxon>
        <taxon>Spiralia</taxon>
        <taxon>Lophotrochozoa</taxon>
        <taxon>Mollusca</taxon>
        <taxon>Gastropoda</taxon>
        <taxon>Heterobranchia</taxon>
        <taxon>Euthyneura</taxon>
        <taxon>Panpulmonata</taxon>
        <taxon>Sacoglossa</taxon>
        <taxon>Placobranchoidea</taxon>
        <taxon>Plakobranchidae</taxon>
        <taxon>Plakobranchus</taxon>
    </lineage>
</organism>
<protein>
    <submittedName>
        <fullName evidence="1">Uncharacterized protein</fullName>
    </submittedName>
</protein>
<name>A0AAV3YZT8_9GAST</name>
<reference evidence="1 2" key="1">
    <citation type="journal article" date="2021" name="Elife">
        <title>Chloroplast acquisition without the gene transfer in kleptoplastic sea slugs, Plakobranchus ocellatus.</title>
        <authorList>
            <person name="Maeda T."/>
            <person name="Takahashi S."/>
            <person name="Yoshida T."/>
            <person name="Shimamura S."/>
            <person name="Takaki Y."/>
            <person name="Nagai Y."/>
            <person name="Toyoda A."/>
            <person name="Suzuki Y."/>
            <person name="Arimoto A."/>
            <person name="Ishii H."/>
            <person name="Satoh N."/>
            <person name="Nishiyama T."/>
            <person name="Hasebe M."/>
            <person name="Maruyama T."/>
            <person name="Minagawa J."/>
            <person name="Obokata J."/>
            <person name="Shigenobu S."/>
        </authorList>
    </citation>
    <scope>NUCLEOTIDE SEQUENCE [LARGE SCALE GENOMIC DNA]</scope>
</reference>
<evidence type="ECO:0000313" key="2">
    <source>
        <dbReference type="Proteomes" id="UP000735302"/>
    </source>
</evidence>
<accession>A0AAV3YZT8</accession>
<proteinExistence type="predicted"/>
<dbReference type="Proteomes" id="UP000735302">
    <property type="component" value="Unassembled WGS sequence"/>
</dbReference>
<keyword evidence="2" id="KW-1185">Reference proteome</keyword>
<comment type="caution">
    <text evidence="1">The sequence shown here is derived from an EMBL/GenBank/DDBJ whole genome shotgun (WGS) entry which is preliminary data.</text>
</comment>